<sequence length="104" mass="11327">MGYKISPMLFIIVLLLLLSFLLPSSARNTHSIIKKANVEIGRILIDVKPQPSPQHGGDAMAKVGFNLPPGLHYYAKPPEQISRLLIGDAAGLLYPEAYATTCKI</sequence>
<protein>
    <submittedName>
        <fullName evidence="2">Uncharacterized protein</fullName>
    </submittedName>
</protein>
<keyword evidence="3" id="KW-1185">Reference proteome</keyword>
<feature type="signal peptide" evidence="1">
    <location>
        <begin position="1"/>
        <end position="26"/>
    </location>
</feature>
<evidence type="ECO:0000256" key="1">
    <source>
        <dbReference type="SAM" id="SignalP"/>
    </source>
</evidence>
<dbReference type="EMBL" id="JBBPBN010000141">
    <property type="protein sequence ID" value="KAK8975610.1"/>
    <property type="molecule type" value="Genomic_DNA"/>
</dbReference>
<reference evidence="2 3" key="1">
    <citation type="journal article" date="2024" name="G3 (Bethesda)">
        <title>Genome assembly of Hibiscus sabdariffa L. provides insights into metabolisms of medicinal natural products.</title>
        <authorList>
            <person name="Kim T."/>
        </authorList>
    </citation>
    <scope>NUCLEOTIDE SEQUENCE [LARGE SCALE GENOMIC DNA]</scope>
    <source>
        <strain evidence="2">TK-2024</strain>
        <tissue evidence="2">Old leaves</tissue>
    </source>
</reference>
<organism evidence="2 3">
    <name type="scientific">Hibiscus sabdariffa</name>
    <name type="common">roselle</name>
    <dbReference type="NCBI Taxonomy" id="183260"/>
    <lineage>
        <taxon>Eukaryota</taxon>
        <taxon>Viridiplantae</taxon>
        <taxon>Streptophyta</taxon>
        <taxon>Embryophyta</taxon>
        <taxon>Tracheophyta</taxon>
        <taxon>Spermatophyta</taxon>
        <taxon>Magnoliopsida</taxon>
        <taxon>eudicotyledons</taxon>
        <taxon>Gunneridae</taxon>
        <taxon>Pentapetalae</taxon>
        <taxon>rosids</taxon>
        <taxon>malvids</taxon>
        <taxon>Malvales</taxon>
        <taxon>Malvaceae</taxon>
        <taxon>Malvoideae</taxon>
        <taxon>Hibiscus</taxon>
    </lineage>
</organism>
<keyword evidence="1" id="KW-0732">Signal</keyword>
<evidence type="ECO:0000313" key="3">
    <source>
        <dbReference type="Proteomes" id="UP001396334"/>
    </source>
</evidence>
<proteinExistence type="predicted"/>
<name>A0ABR2NHD6_9ROSI</name>
<accession>A0ABR2NHD6</accession>
<feature type="chain" id="PRO_5046539641" evidence="1">
    <location>
        <begin position="27"/>
        <end position="104"/>
    </location>
</feature>
<gene>
    <name evidence="2" type="ORF">V6N11_004989</name>
</gene>
<dbReference type="Proteomes" id="UP001396334">
    <property type="component" value="Unassembled WGS sequence"/>
</dbReference>
<evidence type="ECO:0000313" key="2">
    <source>
        <dbReference type="EMBL" id="KAK8975610.1"/>
    </source>
</evidence>
<comment type="caution">
    <text evidence="2">The sequence shown here is derived from an EMBL/GenBank/DDBJ whole genome shotgun (WGS) entry which is preliminary data.</text>
</comment>